<dbReference type="InterPro" id="IPR051012">
    <property type="entry name" value="CellSynth/LPSAsmb/PSIAsmb"/>
</dbReference>
<dbReference type="PANTHER" id="PTHR45586:SF1">
    <property type="entry name" value="LIPOPOLYSACCHARIDE ASSEMBLY PROTEIN B"/>
    <property type="match status" value="1"/>
</dbReference>
<keyword evidence="5" id="KW-1185">Reference proteome</keyword>
<sequence>MPFVWIGAGVLALTLAVAGATSRFMRPAPASGPSDAGNAHQAARARTPEVSSHVEVSRRAWLDANVDRAREEARAALRSNENDAAAHLAIVVATPFWPDNEARSHFVHAQEGRDRLSQLESAYLEAVAPAMTVPPNFRLSAERLATLHQNAPDDLPIHLGLAEMLMRTEEIEKAHDLLAPLGKDANAPAVVLSELGTAQSFRDDVESARATFSRCLEGYPAATGCATLLAQLEQNEGRCAGAERVLRRSLSLFPNSAGTYLSLAYDLQGMAVSPSEIRPVLERWARFSDGAAMERNLVRTEIRMALLEGRLREAVKLDAKLGKLMADVDDDEEQFDYTLYSMLLKAEVGQRADATKALDAYIARRHGLMRSSYGGDNVLYLVSVGARLGLVPWPKWLEQRNARLAVVTDRDGMLDSHSRKWLEYFAMPAATEASAKEALDVLPQYLPILHRIGRWFWHDGAIGRVYMLMGRHVEARPYFERAAASCNALEDLVQHTHALLDFASLLERTGDSKRACEMYDRVLGRWPAHSGSVSAARASQRRRSLCGPLLPDH</sequence>
<evidence type="ECO:0000256" key="1">
    <source>
        <dbReference type="ARBA" id="ARBA00022737"/>
    </source>
</evidence>
<name>A0ABZ2LSD4_9BACT</name>
<dbReference type="SUPFAM" id="SSF48452">
    <property type="entry name" value="TPR-like"/>
    <property type="match status" value="2"/>
</dbReference>
<protein>
    <submittedName>
        <fullName evidence="4">Tetratricopeptide repeat protein</fullName>
    </submittedName>
</protein>
<reference evidence="4 5" key="1">
    <citation type="submission" date="2021-12" db="EMBL/GenBank/DDBJ databases">
        <title>Discovery of the Pendulisporaceae a myxobacterial family with distinct sporulation behavior and unique specialized metabolism.</title>
        <authorList>
            <person name="Garcia R."/>
            <person name="Popoff A."/>
            <person name="Bader C.D."/>
            <person name="Loehr J."/>
            <person name="Walesch S."/>
            <person name="Walt C."/>
            <person name="Boldt J."/>
            <person name="Bunk B."/>
            <person name="Haeckl F.J.F.P.J."/>
            <person name="Gunesch A.P."/>
            <person name="Birkelbach J."/>
            <person name="Nuebel U."/>
            <person name="Pietschmann T."/>
            <person name="Bach T."/>
            <person name="Mueller R."/>
        </authorList>
    </citation>
    <scope>NUCLEOTIDE SEQUENCE [LARGE SCALE GENOMIC DNA]</scope>
    <source>
        <strain evidence="4 5">MSr11954</strain>
    </source>
</reference>
<dbReference type="InterPro" id="IPR011990">
    <property type="entry name" value="TPR-like_helical_dom_sf"/>
</dbReference>
<organism evidence="4 5">
    <name type="scientific">Pendulispora albinea</name>
    <dbReference type="NCBI Taxonomy" id="2741071"/>
    <lineage>
        <taxon>Bacteria</taxon>
        <taxon>Pseudomonadati</taxon>
        <taxon>Myxococcota</taxon>
        <taxon>Myxococcia</taxon>
        <taxon>Myxococcales</taxon>
        <taxon>Sorangiineae</taxon>
        <taxon>Pendulisporaceae</taxon>
        <taxon>Pendulispora</taxon>
    </lineage>
</organism>
<gene>
    <name evidence="4" type="ORF">LZC94_28895</name>
</gene>
<dbReference type="Gene3D" id="1.25.40.10">
    <property type="entry name" value="Tetratricopeptide repeat domain"/>
    <property type="match status" value="2"/>
</dbReference>
<dbReference type="EMBL" id="CP089984">
    <property type="protein sequence ID" value="WXB11862.1"/>
    <property type="molecule type" value="Genomic_DNA"/>
</dbReference>
<evidence type="ECO:0000313" key="4">
    <source>
        <dbReference type="EMBL" id="WXB11862.1"/>
    </source>
</evidence>
<dbReference type="Pfam" id="PF13424">
    <property type="entry name" value="TPR_12"/>
    <property type="match status" value="1"/>
</dbReference>
<dbReference type="RefSeq" id="WP_394829965.1">
    <property type="nucleotide sequence ID" value="NZ_CP089984.1"/>
</dbReference>
<evidence type="ECO:0000313" key="5">
    <source>
        <dbReference type="Proteomes" id="UP001370348"/>
    </source>
</evidence>
<accession>A0ABZ2LSD4</accession>
<feature type="region of interest" description="Disordered" evidence="3">
    <location>
        <begin position="27"/>
        <end position="51"/>
    </location>
</feature>
<evidence type="ECO:0000256" key="2">
    <source>
        <dbReference type="ARBA" id="ARBA00022803"/>
    </source>
</evidence>
<proteinExistence type="predicted"/>
<keyword evidence="2" id="KW-0802">TPR repeat</keyword>
<dbReference type="Proteomes" id="UP001370348">
    <property type="component" value="Chromosome"/>
</dbReference>
<dbReference type="PANTHER" id="PTHR45586">
    <property type="entry name" value="TPR REPEAT-CONTAINING PROTEIN PA4667"/>
    <property type="match status" value="1"/>
</dbReference>
<keyword evidence="1" id="KW-0677">Repeat</keyword>
<evidence type="ECO:0000256" key="3">
    <source>
        <dbReference type="SAM" id="MobiDB-lite"/>
    </source>
</evidence>